<protein>
    <submittedName>
        <fullName evidence="1">Uncharacterized protein</fullName>
    </submittedName>
</protein>
<accession>A0A6C0BI19</accession>
<proteinExistence type="predicted"/>
<dbReference type="AlphaFoldDB" id="A0A6C0BI19"/>
<dbReference type="EMBL" id="MN739167">
    <property type="protein sequence ID" value="QHS91997.1"/>
    <property type="molecule type" value="Genomic_DNA"/>
</dbReference>
<organism evidence="1">
    <name type="scientific">viral metagenome</name>
    <dbReference type="NCBI Taxonomy" id="1070528"/>
    <lineage>
        <taxon>unclassified sequences</taxon>
        <taxon>metagenomes</taxon>
        <taxon>organismal metagenomes</taxon>
    </lineage>
</organism>
<sequence length="159" mass="18620">MQLRSRREVSTKDAVNARIFEQWQTDGQNKPLSHFDLSSNRIVNARIVLDMNPINTRSSDNVYKQSQPFIANGPQLGMNPYFDHYDPTFDPKNAIRELRNAVYEDKNIERGVQESRELSKRTVTTRWLPEGYVEANNMNTLLSYEMLKPQISDFSKDYR</sequence>
<evidence type="ECO:0000313" key="1">
    <source>
        <dbReference type="EMBL" id="QHS91997.1"/>
    </source>
</evidence>
<reference evidence="1" key="1">
    <citation type="journal article" date="2020" name="Nature">
        <title>Giant virus diversity and host interactions through global metagenomics.</title>
        <authorList>
            <person name="Schulz F."/>
            <person name="Roux S."/>
            <person name="Paez-Espino D."/>
            <person name="Jungbluth S."/>
            <person name="Walsh D.A."/>
            <person name="Denef V.J."/>
            <person name="McMahon K.D."/>
            <person name="Konstantinidis K.T."/>
            <person name="Eloe-Fadrosh E.A."/>
            <person name="Kyrpides N.C."/>
            <person name="Woyke T."/>
        </authorList>
    </citation>
    <scope>NUCLEOTIDE SEQUENCE</scope>
    <source>
        <strain evidence="1">GVMAG-M-3300013285-6</strain>
    </source>
</reference>
<name>A0A6C0BI19_9ZZZZ</name>